<feature type="compositionally biased region" description="Basic residues" evidence="1">
    <location>
        <begin position="20"/>
        <end position="36"/>
    </location>
</feature>
<evidence type="ECO:0000313" key="3">
    <source>
        <dbReference type="Proteomes" id="UP000762676"/>
    </source>
</evidence>
<organism evidence="2 3">
    <name type="scientific">Elysia marginata</name>
    <dbReference type="NCBI Taxonomy" id="1093978"/>
    <lineage>
        <taxon>Eukaryota</taxon>
        <taxon>Metazoa</taxon>
        <taxon>Spiralia</taxon>
        <taxon>Lophotrochozoa</taxon>
        <taxon>Mollusca</taxon>
        <taxon>Gastropoda</taxon>
        <taxon>Heterobranchia</taxon>
        <taxon>Euthyneura</taxon>
        <taxon>Panpulmonata</taxon>
        <taxon>Sacoglossa</taxon>
        <taxon>Placobranchoidea</taxon>
        <taxon>Plakobranchidae</taxon>
        <taxon>Elysia</taxon>
    </lineage>
</organism>
<dbReference type="EMBL" id="BMAT01010564">
    <property type="protein sequence ID" value="GFS27802.1"/>
    <property type="molecule type" value="Genomic_DNA"/>
</dbReference>
<sequence>MTVECRDLALELGRKSGSDKKKKKEKKELLKKKEKKITHPEYIRPREDNPTVLDEISGWDSGIYFPPYLLSPWISLVDVGDLRRMKGENPSHDGTAD</sequence>
<feature type="region of interest" description="Disordered" evidence="1">
    <location>
        <begin position="14"/>
        <end position="46"/>
    </location>
</feature>
<gene>
    <name evidence="2" type="ORF">ElyMa_005305700</name>
</gene>
<reference evidence="2 3" key="1">
    <citation type="journal article" date="2021" name="Elife">
        <title>Chloroplast acquisition without the gene transfer in kleptoplastic sea slugs, Plakobranchus ocellatus.</title>
        <authorList>
            <person name="Maeda T."/>
            <person name="Takahashi S."/>
            <person name="Yoshida T."/>
            <person name="Shimamura S."/>
            <person name="Takaki Y."/>
            <person name="Nagai Y."/>
            <person name="Toyoda A."/>
            <person name="Suzuki Y."/>
            <person name="Arimoto A."/>
            <person name="Ishii H."/>
            <person name="Satoh N."/>
            <person name="Nishiyama T."/>
            <person name="Hasebe M."/>
            <person name="Maruyama T."/>
            <person name="Minagawa J."/>
            <person name="Obokata J."/>
            <person name="Shigenobu S."/>
        </authorList>
    </citation>
    <scope>NUCLEOTIDE SEQUENCE [LARGE SCALE GENOMIC DNA]</scope>
</reference>
<dbReference type="Proteomes" id="UP000762676">
    <property type="component" value="Unassembled WGS sequence"/>
</dbReference>
<feature type="compositionally biased region" description="Basic and acidic residues" evidence="1">
    <location>
        <begin position="37"/>
        <end position="46"/>
    </location>
</feature>
<accession>A0AAV4K238</accession>
<dbReference type="AlphaFoldDB" id="A0AAV4K238"/>
<evidence type="ECO:0000313" key="2">
    <source>
        <dbReference type="EMBL" id="GFS27802.1"/>
    </source>
</evidence>
<protein>
    <submittedName>
        <fullName evidence="2">Uncharacterized protein</fullName>
    </submittedName>
</protein>
<evidence type="ECO:0000256" key="1">
    <source>
        <dbReference type="SAM" id="MobiDB-lite"/>
    </source>
</evidence>
<proteinExistence type="predicted"/>
<keyword evidence="3" id="KW-1185">Reference proteome</keyword>
<comment type="caution">
    <text evidence="2">The sequence shown here is derived from an EMBL/GenBank/DDBJ whole genome shotgun (WGS) entry which is preliminary data.</text>
</comment>
<name>A0AAV4K238_9GAST</name>